<organism evidence="1 2">
    <name type="scientific">Tritonibacter mobilis F1926</name>
    <dbReference type="NCBI Taxonomy" id="1265309"/>
    <lineage>
        <taxon>Bacteria</taxon>
        <taxon>Pseudomonadati</taxon>
        <taxon>Pseudomonadota</taxon>
        <taxon>Alphaproteobacteria</taxon>
        <taxon>Rhodobacterales</taxon>
        <taxon>Paracoccaceae</taxon>
        <taxon>Tritonibacter</taxon>
    </lineage>
</organism>
<dbReference type="EMBL" id="CP015230">
    <property type="protein sequence ID" value="ANP39631.1"/>
    <property type="molecule type" value="Genomic_DNA"/>
</dbReference>
<dbReference type="GeneID" id="28248671"/>
<reference evidence="1 2" key="1">
    <citation type="journal article" date="2016" name="ISME J.">
        <title>Global occurrence and heterogeneity of the Roseobacter-clade species Ruegeria mobilis.</title>
        <authorList>
            <person name="Sonnenschein E."/>
            <person name="Gram L."/>
        </authorList>
    </citation>
    <scope>NUCLEOTIDE SEQUENCE [LARGE SCALE GENOMIC DNA]</scope>
    <source>
        <strain evidence="1 2">F1926</strain>
    </source>
</reference>
<dbReference type="OrthoDB" id="7857490at2"/>
<evidence type="ECO:0000313" key="1">
    <source>
        <dbReference type="EMBL" id="ANP39631.1"/>
    </source>
</evidence>
<dbReference type="STRING" id="1265309.K529_002525"/>
<protein>
    <submittedName>
        <fullName evidence="1">Uncharacterized protein</fullName>
    </submittedName>
</protein>
<name>A0A1B0ZZB3_9RHOB</name>
<accession>A0A1B0ZZB3</accession>
<dbReference type="KEGG" id="rmb:K529_002525"/>
<dbReference type="RefSeq" id="WP_046002827.1">
    <property type="nucleotide sequence ID" value="NZ_CP015230.1"/>
</dbReference>
<dbReference type="Proteomes" id="UP000013243">
    <property type="component" value="Chromosome"/>
</dbReference>
<gene>
    <name evidence="1" type="ORF">K529_002525</name>
</gene>
<sequence length="220" mass="24471">MRLPILIALIGQLWSLPALAGAWLEQKGGGFTSTALRARASGQELSGYVAYGVSRRLTFGLDLHHSTDMRTKSAHALVFARLPLRQSDQGWQLAFELASGFGREGAQWSGMRRLSLSAGRGLSWQGRDGWVNFDLTREWRRGGDLAAWKLDSALGIARKTGPSVILRTELYQPDGGEMIWKALPGLRWQLSPQQEVLTGLELRSFGAERLGLTVELWHRF</sequence>
<proteinExistence type="predicted"/>
<dbReference type="AlphaFoldDB" id="A0A1B0ZZB3"/>
<evidence type="ECO:0000313" key="2">
    <source>
        <dbReference type="Proteomes" id="UP000013243"/>
    </source>
</evidence>